<dbReference type="AlphaFoldDB" id="A0A2I0TKM2"/>
<name>A0A2I0TKM2_LIMLA</name>
<dbReference type="Proteomes" id="UP000233556">
    <property type="component" value="Unassembled WGS sequence"/>
</dbReference>
<keyword evidence="2" id="KW-1185">Reference proteome</keyword>
<sequence length="81" mass="9205">MPRGVRTGVSSVGELVTNQWKTVMQIMLGILIYYKVIKEIEPGEELLVYLKEGGYSLGNMAPSMEVREILQHPRISVIPWM</sequence>
<proteinExistence type="predicted"/>
<dbReference type="OrthoDB" id="10004641at2759"/>
<reference evidence="2" key="2">
    <citation type="submission" date="2017-12" db="EMBL/GenBank/DDBJ databases">
        <title>Genome sequence of the Bar-tailed Godwit (Limosa lapponica baueri).</title>
        <authorList>
            <person name="Lima N.C.B."/>
            <person name="Parody-Merino A.M."/>
            <person name="Battley P.F."/>
            <person name="Fidler A.E."/>
            <person name="Prosdocimi F."/>
        </authorList>
    </citation>
    <scope>NUCLEOTIDE SEQUENCE [LARGE SCALE GENOMIC DNA]</scope>
</reference>
<organism evidence="1 2">
    <name type="scientific">Limosa lapponica baueri</name>
    <dbReference type="NCBI Taxonomy" id="1758121"/>
    <lineage>
        <taxon>Eukaryota</taxon>
        <taxon>Metazoa</taxon>
        <taxon>Chordata</taxon>
        <taxon>Craniata</taxon>
        <taxon>Vertebrata</taxon>
        <taxon>Euteleostomi</taxon>
        <taxon>Archelosauria</taxon>
        <taxon>Archosauria</taxon>
        <taxon>Dinosauria</taxon>
        <taxon>Saurischia</taxon>
        <taxon>Theropoda</taxon>
        <taxon>Coelurosauria</taxon>
        <taxon>Aves</taxon>
        <taxon>Neognathae</taxon>
        <taxon>Neoaves</taxon>
        <taxon>Charadriiformes</taxon>
        <taxon>Scolopacidae</taxon>
        <taxon>Limosa</taxon>
    </lineage>
</organism>
<accession>A0A2I0TKM2</accession>
<protein>
    <submittedName>
        <fullName evidence="1">Pr domain zinc finger protein 16</fullName>
    </submittedName>
</protein>
<evidence type="ECO:0000313" key="2">
    <source>
        <dbReference type="Proteomes" id="UP000233556"/>
    </source>
</evidence>
<evidence type="ECO:0000313" key="1">
    <source>
        <dbReference type="EMBL" id="PKU34357.1"/>
    </source>
</evidence>
<gene>
    <name evidence="1" type="ORF">llap_15338</name>
</gene>
<dbReference type="EMBL" id="KZ509194">
    <property type="protein sequence ID" value="PKU34357.1"/>
    <property type="molecule type" value="Genomic_DNA"/>
</dbReference>
<reference evidence="2" key="1">
    <citation type="submission" date="2017-11" db="EMBL/GenBank/DDBJ databases">
        <authorList>
            <person name="Lima N.C."/>
            <person name="Parody-Merino A.M."/>
            <person name="Battley P.F."/>
            <person name="Fidler A.E."/>
            <person name="Prosdocimi F."/>
        </authorList>
    </citation>
    <scope>NUCLEOTIDE SEQUENCE [LARGE SCALE GENOMIC DNA]</scope>
</reference>